<dbReference type="Gene3D" id="1.20.1280.290">
    <property type="match status" value="1"/>
</dbReference>
<dbReference type="OrthoDB" id="1917107at2759"/>
<keyword evidence="7" id="KW-1185">Reference proteome</keyword>
<dbReference type="GO" id="GO:0098852">
    <property type="term" value="C:lytic vacuole membrane"/>
    <property type="evidence" value="ECO:0007669"/>
    <property type="project" value="UniProtKB-ARBA"/>
</dbReference>
<feature type="transmembrane region" description="Helical" evidence="5">
    <location>
        <begin position="37"/>
        <end position="58"/>
    </location>
</feature>
<protein>
    <submittedName>
        <fullName evidence="6">Uncharacterized protein</fullName>
    </submittedName>
</protein>
<dbReference type="Pfam" id="PF04193">
    <property type="entry name" value="PQ-loop"/>
    <property type="match status" value="1"/>
</dbReference>
<evidence type="ECO:0000256" key="5">
    <source>
        <dbReference type="SAM" id="Phobius"/>
    </source>
</evidence>
<keyword evidence="2 5" id="KW-0812">Transmembrane</keyword>
<dbReference type="AlphaFoldDB" id="A0A8T2V2Z3"/>
<accession>A0A8T2V2Z3</accession>
<proteinExistence type="predicted"/>
<comment type="subcellular location">
    <subcellularLocation>
        <location evidence="1">Membrane</location>
        <topology evidence="1">Multi-pass membrane protein</topology>
    </subcellularLocation>
</comment>
<evidence type="ECO:0000256" key="4">
    <source>
        <dbReference type="ARBA" id="ARBA00023136"/>
    </source>
</evidence>
<dbReference type="EMBL" id="CM035407">
    <property type="protein sequence ID" value="KAH7442807.1"/>
    <property type="molecule type" value="Genomic_DNA"/>
</dbReference>
<evidence type="ECO:0000313" key="6">
    <source>
        <dbReference type="EMBL" id="KAH7442807.1"/>
    </source>
</evidence>
<keyword evidence="4 5" id="KW-0472">Membrane</keyword>
<name>A0A8T2V2Z3_CERRI</name>
<feature type="transmembrane region" description="Helical" evidence="5">
    <location>
        <begin position="105"/>
        <end position="126"/>
    </location>
</feature>
<feature type="transmembrane region" description="Helical" evidence="5">
    <location>
        <begin position="79"/>
        <end position="99"/>
    </location>
</feature>
<evidence type="ECO:0000256" key="1">
    <source>
        <dbReference type="ARBA" id="ARBA00004141"/>
    </source>
</evidence>
<dbReference type="PANTHER" id="PTHR16201">
    <property type="entry name" value="SEVEN TRANSMEMBRANE PROTEIN 1-RELATED"/>
    <property type="match status" value="1"/>
</dbReference>
<organism evidence="6 7">
    <name type="scientific">Ceratopteris richardii</name>
    <name type="common">Triangle waterfern</name>
    <dbReference type="NCBI Taxonomy" id="49495"/>
    <lineage>
        <taxon>Eukaryota</taxon>
        <taxon>Viridiplantae</taxon>
        <taxon>Streptophyta</taxon>
        <taxon>Embryophyta</taxon>
        <taxon>Tracheophyta</taxon>
        <taxon>Polypodiopsida</taxon>
        <taxon>Polypodiidae</taxon>
        <taxon>Polypodiales</taxon>
        <taxon>Pteridineae</taxon>
        <taxon>Pteridaceae</taxon>
        <taxon>Parkerioideae</taxon>
        <taxon>Ceratopteris</taxon>
    </lineage>
</organism>
<evidence type="ECO:0000256" key="3">
    <source>
        <dbReference type="ARBA" id="ARBA00022989"/>
    </source>
</evidence>
<evidence type="ECO:0000313" key="7">
    <source>
        <dbReference type="Proteomes" id="UP000825935"/>
    </source>
</evidence>
<keyword evidence="3 5" id="KW-1133">Transmembrane helix</keyword>
<reference evidence="6" key="1">
    <citation type="submission" date="2021-08" db="EMBL/GenBank/DDBJ databases">
        <title>WGS assembly of Ceratopteris richardii.</title>
        <authorList>
            <person name="Marchant D.B."/>
            <person name="Chen G."/>
            <person name="Jenkins J."/>
            <person name="Shu S."/>
            <person name="Leebens-Mack J."/>
            <person name="Grimwood J."/>
            <person name="Schmutz J."/>
            <person name="Soltis P."/>
            <person name="Soltis D."/>
            <person name="Chen Z.-H."/>
        </authorList>
    </citation>
    <scope>NUCLEOTIDE SEQUENCE</scope>
    <source>
        <strain evidence="6">Whitten #5841</strain>
        <tissue evidence="6">Leaf</tissue>
    </source>
</reference>
<dbReference type="InterPro" id="IPR006603">
    <property type="entry name" value="PQ-loop_rpt"/>
</dbReference>
<dbReference type="GO" id="GO:0015174">
    <property type="term" value="F:basic amino acid transmembrane transporter activity"/>
    <property type="evidence" value="ECO:0007669"/>
    <property type="project" value="TreeGrafter"/>
</dbReference>
<sequence length="416" mass="47776">MQVFLNSHVMSLASQGVHHACSSGANRLVEKWFADCVYRPLDTIAFFVGLSSVCFWLIAQLPQFISNIVRSAADALSPWFLFQWLAGDTLNLLGCILSADALKTQIITAGYFICSDIIIIAQYLYYQIKNRKGFDESVHKGSGYCQVVDCSSSKYSSPGHLPSQRLQSDDLKDDLFHRNRQGISNQFVSSECMRSDLSEESRNNKVKPLDCVQFEQKLHQQVISHGQDDCWMFEQRHRLRRLVYEHNLEYGYRMDKHLALLYHNVRMSKYRSSKSRTSQVKPQFRNFLEKHAPSKEAWYKAVLGIVGFFGILFVPNFHFPAIQDDFGSARVGIRLHRRTLLALEDSGNTARESSSLMKTLQSPPIYTAYQHWHLGHRIHPWTMLIGRFLGWDDGAHQLCTWAHGSHNSLRINKGNQ</sequence>
<dbReference type="FunFam" id="1.20.1280.290:FF:000009">
    <property type="entry name" value="PQ loop repeat family protein"/>
    <property type="match status" value="1"/>
</dbReference>
<evidence type="ECO:0000256" key="2">
    <source>
        <dbReference type="ARBA" id="ARBA00022692"/>
    </source>
</evidence>
<gene>
    <name evidence="6" type="ORF">KP509_02G003200</name>
</gene>
<dbReference type="Proteomes" id="UP000825935">
    <property type="component" value="Chromosome 2"/>
</dbReference>
<dbReference type="PANTHER" id="PTHR16201:SF34">
    <property type="entry name" value="LYSOSOMAL AMINO ACID TRANSPORTER 1"/>
    <property type="match status" value="1"/>
</dbReference>
<comment type="caution">
    <text evidence="6">The sequence shown here is derived from an EMBL/GenBank/DDBJ whole genome shotgun (WGS) entry which is preliminary data.</text>
</comment>
<dbReference type="InterPro" id="IPR051415">
    <property type="entry name" value="LAAT-1"/>
</dbReference>
<dbReference type="SMART" id="SM00679">
    <property type="entry name" value="CTNS"/>
    <property type="match status" value="1"/>
</dbReference>